<feature type="domain" description="Protein kinase" evidence="16">
    <location>
        <begin position="34"/>
        <end position="344"/>
    </location>
</feature>
<evidence type="ECO:0000256" key="1">
    <source>
        <dbReference type="ARBA" id="ARBA00006485"/>
    </source>
</evidence>
<evidence type="ECO:0000256" key="12">
    <source>
        <dbReference type="ARBA" id="ARBA00047811"/>
    </source>
</evidence>
<dbReference type="InterPro" id="IPR008271">
    <property type="entry name" value="Ser/Thr_kinase_AS"/>
</dbReference>
<evidence type="ECO:0000256" key="6">
    <source>
        <dbReference type="ARBA" id="ARBA00022777"/>
    </source>
</evidence>
<dbReference type="GO" id="GO:0005524">
    <property type="term" value="F:ATP binding"/>
    <property type="evidence" value="ECO:0007669"/>
    <property type="project" value="UniProtKB-UniRule"/>
</dbReference>
<dbReference type="InterPro" id="IPR017441">
    <property type="entry name" value="Protein_kinase_ATP_BS"/>
</dbReference>
<dbReference type="FunFam" id="1.10.510.10:FF:000624">
    <property type="entry name" value="Mitogen-activated protein kinase"/>
    <property type="match status" value="1"/>
</dbReference>
<keyword evidence="6 17" id="KW-0418">Kinase</keyword>
<evidence type="ECO:0000313" key="18">
    <source>
        <dbReference type="Proteomes" id="UP001224775"/>
    </source>
</evidence>
<dbReference type="InterPro" id="IPR000719">
    <property type="entry name" value="Prot_kinase_dom"/>
</dbReference>
<dbReference type="Proteomes" id="UP001224775">
    <property type="component" value="Unassembled WGS sequence"/>
</dbReference>
<reference evidence="17" key="1">
    <citation type="submission" date="2023-06" db="EMBL/GenBank/DDBJ databases">
        <title>Survivors Of The Sea: Transcriptome response of Skeletonema marinoi to long-term dormancy.</title>
        <authorList>
            <person name="Pinder M.I.M."/>
            <person name="Kourtchenko O."/>
            <person name="Robertson E.K."/>
            <person name="Larsson T."/>
            <person name="Maumus F."/>
            <person name="Osuna-Cruz C.M."/>
            <person name="Vancaester E."/>
            <person name="Stenow R."/>
            <person name="Vandepoele K."/>
            <person name="Ploug H."/>
            <person name="Bruchert V."/>
            <person name="Godhe A."/>
            <person name="Topel M."/>
        </authorList>
    </citation>
    <scope>NUCLEOTIDE SEQUENCE</scope>
    <source>
        <strain evidence="17">R05AC</strain>
    </source>
</reference>
<evidence type="ECO:0000256" key="14">
    <source>
        <dbReference type="PROSITE-ProRule" id="PRU10141"/>
    </source>
</evidence>
<dbReference type="PANTHER" id="PTHR24056">
    <property type="entry name" value="CELL DIVISION PROTEIN KINASE"/>
    <property type="match status" value="1"/>
</dbReference>
<dbReference type="PANTHER" id="PTHR24056:SF107">
    <property type="entry name" value="CYCLIN-DEPENDENT KINASE 11A-RELATED"/>
    <property type="match status" value="1"/>
</dbReference>
<gene>
    <name evidence="17" type="ORF">QTG54_000203</name>
</gene>
<evidence type="ECO:0000256" key="9">
    <source>
        <dbReference type="ARBA" id="ARBA00039612"/>
    </source>
</evidence>
<feature type="binding site" evidence="14">
    <location>
        <position position="63"/>
    </location>
    <ligand>
        <name>ATP</name>
        <dbReference type="ChEBI" id="CHEBI:30616"/>
    </ligand>
</feature>
<proteinExistence type="inferred from homology"/>
<evidence type="ECO:0000256" key="11">
    <source>
        <dbReference type="ARBA" id="ARBA00042858"/>
    </source>
</evidence>
<name>A0AAD8YML2_9STRA</name>
<comment type="similarity">
    <text evidence="1">Belongs to the protein kinase superfamily. CMGC Ser/Thr protein kinase family. CDC2/CDKX subfamily.</text>
</comment>
<sequence length="367" mass="41863">MTPQKRPIWIAEGDFPLDDDSATYGNCSNVSSRYEKIGRIGQGTYGVVYQARDKQTRDIVALKRCLAHHESSDGFPTTTLREISLLKEIQGSGGHPHIVSLKDVTVSSSRSGVFLVFEYAEHDLATLVDNHFKQHQSSPFRESEVKKLMLQLLDAIAFLHSRCIIHRDLKCSNLLYNHRGELKVADFGLARRIGRDNDINDLSKPCNLTPKVVSLWYRPPELLFGLERYDQGIDNFGAGCIMGELLLGRPVMDGRNEMEQIQKMFDFLGPPNEDEWPGLKRMPVFRSGEMELPKQWQSRNTGKHILDVFRRWKRTAGIKLLNGLLKYNPNHRWKAADALDADWFTEMPCPTAQSLMPTFPTKHNKTP</sequence>
<evidence type="ECO:0000256" key="15">
    <source>
        <dbReference type="RuleBase" id="RU000304"/>
    </source>
</evidence>
<evidence type="ECO:0000256" key="2">
    <source>
        <dbReference type="ARBA" id="ARBA00012425"/>
    </source>
</evidence>
<dbReference type="Gene3D" id="1.10.510.10">
    <property type="entry name" value="Transferase(Phosphotransferase) domain 1"/>
    <property type="match status" value="1"/>
</dbReference>
<keyword evidence="4 17" id="KW-0808">Transferase</keyword>
<dbReference type="EMBL" id="JATAAI010000001">
    <property type="protein sequence ID" value="KAK1748264.1"/>
    <property type="molecule type" value="Genomic_DNA"/>
</dbReference>
<organism evidence="17 18">
    <name type="scientific">Skeletonema marinoi</name>
    <dbReference type="NCBI Taxonomy" id="267567"/>
    <lineage>
        <taxon>Eukaryota</taxon>
        <taxon>Sar</taxon>
        <taxon>Stramenopiles</taxon>
        <taxon>Ochrophyta</taxon>
        <taxon>Bacillariophyta</taxon>
        <taxon>Coscinodiscophyceae</taxon>
        <taxon>Thalassiosirophycidae</taxon>
        <taxon>Thalassiosirales</taxon>
        <taxon>Skeletonemataceae</taxon>
        <taxon>Skeletonema</taxon>
        <taxon>Skeletonema marinoi-dohrnii complex</taxon>
    </lineage>
</organism>
<comment type="caution">
    <text evidence="17">The sequence shown here is derived from an EMBL/GenBank/DDBJ whole genome shotgun (WGS) entry which is preliminary data.</text>
</comment>
<dbReference type="PROSITE" id="PS00108">
    <property type="entry name" value="PROTEIN_KINASE_ST"/>
    <property type="match status" value="1"/>
</dbReference>
<comment type="catalytic activity">
    <reaction evidence="13">
        <text>L-seryl-[protein] + ATP = O-phospho-L-seryl-[protein] + ADP + H(+)</text>
        <dbReference type="Rhea" id="RHEA:17989"/>
        <dbReference type="Rhea" id="RHEA-COMP:9863"/>
        <dbReference type="Rhea" id="RHEA-COMP:11604"/>
        <dbReference type="ChEBI" id="CHEBI:15378"/>
        <dbReference type="ChEBI" id="CHEBI:29999"/>
        <dbReference type="ChEBI" id="CHEBI:30616"/>
        <dbReference type="ChEBI" id="CHEBI:83421"/>
        <dbReference type="ChEBI" id="CHEBI:456216"/>
        <dbReference type="EC" id="2.7.11.22"/>
    </reaction>
</comment>
<evidence type="ECO:0000256" key="7">
    <source>
        <dbReference type="ARBA" id="ARBA00022840"/>
    </source>
</evidence>
<comment type="catalytic activity">
    <reaction evidence="12">
        <text>L-threonyl-[protein] + ATP = O-phospho-L-threonyl-[protein] + ADP + H(+)</text>
        <dbReference type="Rhea" id="RHEA:46608"/>
        <dbReference type="Rhea" id="RHEA-COMP:11060"/>
        <dbReference type="Rhea" id="RHEA-COMP:11605"/>
        <dbReference type="ChEBI" id="CHEBI:15378"/>
        <dbReference type="ChEBI" id="CHEBI:30013"/>
        <dbReference type="ChEBI" id="CHEBI:30616"/>
        <dbReference type="ChEBI" id="CHEBI:61977"/>
        <dbReference type="ChEBI" id="CHEBI:456216"/>
        <dbReference type="EC" id="2.7.11.22"/>
    </reaction>
</comment>
<dbReference type="GO" id="GO:0005634">
    <property type="term" value="C:nucleus"/>
    <property type="evidence" value="ECO:0007669"/>
    <property type="project" value="TreeGrafter"/>
</dbReference>
<dbReference type="PROSITE" id="PS50011">
    <property type="entry name" value="PROTEIN_KINASE_DOM"/>
    <property type="match status" value="1"/>
</dbReference>
<evidence type="ECO:0000256" key="13">
    <source>
        <dbReference type="ARBA" id="ARBA00048367"/>
    </source>
</evidence>
<evidence type="ECO:0000256" key="8">
    <source>
        <dbReference type="ARBA" id="ARBA00038543"/>
    </source>
</evidence>
<keyword evidence="5 14" id="KW-0547">Nucleotide-binding</keyword>
<evidence type="ECO:0000256" key="5">
    <source>
        <dbReference type="ARBA" id="ARBA00022741"/>
    </source>
</evidence>
<evidence type="ECO:0000259" key="16">
    <source>
        <dbReference type="PROSITE" id="PS50011"/>
    </source>
</evidence>
<dbReference type="FunFam" id="3.30.200.20:FF:000124">
    <property type="entry name" value="Cyclin-dependent kinase 4"/>
    <property type="match status" value="1"/>
</dbReference>
<keyword evidence="3 15" id="KW-0723">Serine/threonine-protein kinase</keyword>
<evidence type="ECO:0000313" key="17">
    <source>
        <dbReference type="EMBL" id="KAK1748264.1"/>
    </source>
</evidence>
<protein>
    <recommendedName>
        <fullName evidence="9">Cyclin-dependent kinase 2 homolog</fullName>
        <ecNumber evidence="2">2.7.11.22</ecNumber>
    </recommendedName>
    <alternativeName>
        <fullName evidence="10">Cell division control protein 2 homolog</fullName>
    </alternativeName>
    <alternativeName>
        <fullName evidence="11">cdc2-related kinase 2</fullName>
    </alternativeName>
</protein>
<dbReference type="InterPro" id="IPR050108">
    <property type="entry name" value="CDK"/>
</dbReference>
<dbReference type="AlphaFoldDB" id="A0AAD8YML2"/>
<keyword evidence="7 14" id="KW-0067">ATP-binding</keyword>
<accession>A0AAD8YML2</accession>
<dbReference type="GO" id="GO:0004693">
    <property type="term" value="F:cyclin-dependent protein serine/threonine kinase activity"/>
    <property type="evidence" value="ECO:0007669"/>
    <property type="project" value="UniProtKB-EC"/>
</dbReference>
<dbReference type="GO" id="GO:0007346">
    <property type="term" value="P:regulation of mitotic cell cycle"/>
    <property type="evidence" value="ECO:0007669"/>
    <property type="project" value="TreeGrafter"/>
</dbReference>
<evidence type="ECO:0000256" key="10">
    <source>
        <dbReference type="ARBA" id="ARBA00041902"/>
    </source>
</evidence>
<dbReference type="SUPFAM" id="SSF56112">
    <property type="entry name" value="Protein kinase-like (PK-like)"/>
    <property type="match status" value="1"/>
</dbReference>
<dbReference type="Pfam" id="PF00069">
    <property type="entry name" value="Pkinase"/>
    <property type="match status" value="1"/>
</dbReference>
<dbReference type="PROSITE" id="PS00107">
    <property type="entry name" value="PROTEIN_KINASE_ATP"/>
    <property type="match status" value="1"/>
</dbReference>
<dbReference type="SMART" id="SM00220">
    <property type="entry name" value="S_TKc"/>
    <property type="match status" value="1"/>
</dbReference>
<keyword evidence="18" id="KW-1185">Reference proteome</keyword>
<dbReference type="Gene3D" id="3.30.200.20">
    <property type="entry name" value="Phosphorylase Kinase, domain 1"/>
    <property type="match status" value="1"/>
</dbReference>
<dbReference type="EC" id="2.7.11.22" evidence="2"/>
<comment type="subunit">
    <text evidence="8">May form a complex composed of at least the catalytic subunit CRK2 and a cyclin.</text>
</comment>
<evidence type="ECO:0000256" key="3">
    <source>
        <dbReference type="ARBA" id="ARBA00022527"/>
    </source>
</evidence>
<evidence type="ECO:0000256" key="4">
    <source>
        <dbReference type="ARBA" id="ARBA00022679"/>
    </source>
</evidence>
<dbReference type="InterPro" id="IPR011009">
    <property type="entry name" value="Kinase-like_dom_sf"/>
</dbReference>